<dbReference type="InterPro" id="IPR015797">
    <property type="entry name" value="NUDIX_hydrolase-like_dom_sf"/>
</dbReference>
<dbReference type="InterPro" id="IPR020476">
    <property type="entry name" value="Nudix_hydrolase"/>
</dbReference>
<comment type="similarity">
    <text evidence="2">Belongs to the Nudix hydrolase family. NudF subfamily.</text>
</comment>
<evidence type="ECO:0000256" key="11">
    <source>
        <dbReference type="ARBA" id="ARBA00033056"/>
    </source>
</evidence>
<dbReference type="Pfam" id="PF06094">
    <property type="entry name" value="GGACT"/>
    <property type="match status" value="1"/>
</dbReference>
<evidence type="ECO:0000256" key="5">
    <source>
        <dbReference type="ARBA" id="ARBA00022723"/>
    </source>
</evidence>
<evidence type="ECO:0000256" key="9">
    <source>
        <dbReference type="ARBA" id="ARBA00030162"/>
    </source>
</evidence>
<evidence type="ECO:0000256" key="1">
    <source>
        <dbReference type="ARBA" id="ARBA00001946"/>
    </source>
</evidence>
<evidence type="ECO:0000256" key="8">
    <source>
        <dbReference type="ARBA" id="ARBA00025164"/>
    </source>
</evidence>
<keyword evidence="7" id="KW-0460">Magnesium</keyword>
<dbReference type="PROSITE" id="PS00893">
    <property type="entry name" value="NUDIX_BOX"/>
    <property type="match status" value="1"/>
</dbReference>
<reference evidence="15 16" key="1">
    <citation type="submission" date="2019-05" db="EMBL/GenBank/DDBJ databases">
        <title>Marivita sp. nov. isolated from sea sediment.</title>
        <authorList>
            <person name="Kim W."/>
        </authorList>
    </citation>
    <scope>NUCLEOTIDE SEQUENCE [LARGE SCALE GENOMIC DNA]</scope>
    <source>
        <strain evidence="15 16">CAU 1492</strain>
    </source>
</reference>
<dbReference type="PANTHER" id="PTHR11839">
    <property type="entry name" value="UDP/ADP-SUGAR PYROPHOSPHATASE"/>
    <property type="match status" value="1"/>
</dbReference>
<comment type="function">
    <text evidence="8">Acts on ADP-mannose and ADP-glucose as well as ADP-ribose. Prevents glycogen biosynthesis. The reaction catalyzed by this enzyme is a limiting step of the gluconeogenic process.</text>
</comment>
<evidence type="ECO:0000256" key="13">
    <source>
        <dbReference type="RuleBase" id="RU003476"/>
    </source>
</evidence>
<name>A0ABY2X9P8_9RHOB</name>
<dbReference type="InterPro" id="IPR000086">
    <property type="entry name" value="NUDIX_hydrolase_dom"/>
</dbReference>
<evidence type="ECO:0000256" key="4">
    <source>
        <dbReference type="ARBA" id="ARBA00013297"/>
    </source>
</evidence>
<evidence type="ECO:0000256" key="10">
    <source>
        <dbReference type="ARBA" id="ARBA00030308"/>
    </source>
</evidence>
<dbReference type="EC" id="3.6.1.13" evidence="3"/>
<dbReference type="CDD" id="cd24155">
    <property type="entry name" value="NUDIX_ADPRase"/>
    <property type="match status" value="1"/>
</dbReference>
<organism evidence="15 16">
    <name type="scientific">Arenibacterium halophilum</name>
    <dbReference type="NCBI Taxonomy" id="2583821"/>
    <lineage>
        <taxon>Bacteria</taxon>
        <taxon>Pseudomonadati</taxon>
        <taxon>Pseudomonadota</taxon>
        <taxon>Alphaproteobacteria</taxon>
        <taxon>Rhodobacterales</taxon>
        <taxon>Paracoccaceae</taxon>
        <taxon>Arenibacterium</taxon>
    </lineage>
</organism>
<accession>A0ABY2X9P8</accession>
<dbReference type="PROSITE" id="PS51462">
    <property type="entry name" value="NUDIX"/>
    <property type="match status" value="1"/>
</dbReference>
<comment type="catalytic activity">
    <reaction evidence="12">
        <text>ADP-D-ribose + H2O = D-ribose 5-phosphate + AMP + 2 H(+)</text>
        <dbReference type="Rhea" id="RHEA:10412"/>
        <dbReference type="ChEBI" id="CHEBI:15377"/>
        <dbReference type="ChEBI" id="CHEBI:15378"/>
        <dbReference type="ChEBI" id="CHEBI:57967"/>
        <dbReference type="ChEBI" id="CHEBI:78346"/>
        <dbReference type="ChEBI" id="CHEBI:456215"/>
        <dbReference type="EC" id="3.6.1.13"/>
    </reaction>
</comment>
<dbReference type="SUPFAM" id="SSF55811">
    <property type="entry name" value="Nudix"/>
    <property type="match status" value="1"/>
</dbReference>
<keyword evidence="6 13" id="KW-0378">Hydrolase</keyword>
<dbReference type="InterPro" id="IPR013024">
    <property type="entry name" value="GGCT-like"/>
</dbReference>
<evidence type="ECO:0000256" key="12">
    <source>
        <dbReference type="ARBA" id="ARBA00049546"/>
    </source>
</evidence>
<comment type="caution">
    <text evidence="15">The sequence shown here is derived from an EMBL/GenBank/DDBJ whole genome shotgun (WGS) entry which is preliminary data.</text>
</comment>
<keyword evidence="16" id="KW-1185">Reference proteome</keyword>
<dbReference type="EMBL" id="VCPC01000002">
    <property type="protein sequence ID" value="TMV13076.1"/>
    <property type="molecule type" value="Genomic_DNA"/>
</dbReference>
<dbReference type="PANTHER" id="PTHR11839:SF5">
    <property type="entry name" value="ADP-RIBOSE PYROPHOSPHATASE"/>
    <property type="match status" value="1"/>
</dbReference>
<keyword evidence="5" id="KW-0479">Metal-binding</keyword>
<gene>
    <name evidence="15" type="ORF">FGK64_09825</name>
</gene>
<protein>
    <recommendedName>
        <fullName evidence="4">ADP-ribose pyrophosphatase</fullName>
        <ecNumber evidence="3">3.6.1.13</ecNumber>
    </recommendedName>
    <alternativeName>
        <fullName evidence="9">ADP-ribose diphosphatase</fullName>
    </alternativeName>
    <alternativeName>
        <fullName evidence="11">ADP-ribose phosphohydrolase</fullName>
    </alternativeName>
    <alternativeName>
        <fullName evidence="10">Adenosine diphosphoribose pyrophosphatase</fullName>
    </alternativeName>
</protein>
<dbReference type="Proteomes" id="UP001191082">
    <property type="component" value="Unassembled WGS sequence"/>
</dbReference>
<dbReference type="SUPFAM" id="SSF110857">
    <property type="entry name" value="Gamma-glutamyl cyclotransferase-like"/>
    <property type="match status" value="1"/>
</dbReference>
<dbReference type="Gene3D" id="3.10.490.10">
    <property type="entry name" value="Gamma-glutamyl cyclotransferase-like"/>
    <property type="match status" value="1"/>
</dbReference>
<dbReference type="Gene3D" id="3.90.79.10">
    <property type="entry name" value="Nucleoside Triphosphate Pyrophosphohydrolase"/>
    <property type="match status" value="1"/>
</dbReference>
<evidence type="ECO:0000256" key="3">
    <source>
        <dbReference type="ARBA" id="ARBA00012453"/>
    </source>
</evidence>
<proteinExistence type="inferred from homology"/>
<evidence type="ECO:0000256" key="6">
    <source>
        <dbReference type="ARBA" id="ARBA00022801"/>
    </source>
</evidence>
<dbReference type="NCBIfam" id="TIGR00052">
    <property type="entry name" value="nudix-type nucleoside diphosphatase, YffH/AdpP family"/>
    <property type="match status" value="1"/>
</dbReference>
<comment type="cofactor">
    <cofactor evidence="1">
        <name>Mg(2+)</name>
        <dbReference type="ChEBI" id="CHEBI:18420"/>
    </cofactor>
</comment>
<dbReference type="RefSeq" id="WP_138863632.1">
    <property type="nucleotide sequence ID" value="NZ_VCPC01000002.1"/>
</dbReference>
<evidence type="ECO:0000313" key="16">
    <source>
        <dbReference type="Proteomes" id="UP001191082"/>
    </source>
</evidence>
<evidence type="ECO:0000256" key="7">
    <source>
        <dbReference type="ARBA" id="ARBA00022842"/>
    </source>
</evidence>
<evidence type="ECO:0000259" key="14">
    <source>
        <dbReference type="PROSITE" id="PS51462"/>
    </source>
</evidence>
<evidence type="ECO:0000256" key="2">
    <source>
        <dbReference type="ARBA" id="ARBA00007482"/>
    </source>
</evidence>
<dbReference type="PRINTS" id="PR00502">
    <property type="entry name" value="NUDIXFAMILY"/>
</dbReference>
<dbReference type="InterPro" id="IPR020084">
    <property type="entry name" value="NUDIX_hydrolase_CS"/>
</dbReference>
<feature type="domain" description="Nudix hydrolase" evidence="14">
    <location>
        <begin position="218"/>
        <end position="358"/>
    </location>
</feature>
<dbReference type="InterPro" id="IPR009288">
    <property type="entry name" value="AIG2-like_dom"/>
</dbReference>
<sequence length="372" mass="41385">MTNLFFYGTLCHLPLLECVLGRPRANLHIADARLVGHAVCSVAGETFPAITARPGAIAWGIVVRDLSDEDVARLRYYEGGFDYGQTPLQVETAEGMVTAQVFFPEPGRWALTGAWHLADWQRAHAPMVMAAAEEIMAWYGRKLAEDIAARYTPINIRAHARVLAGQRTPDPDRDLTRDVVVQARRHAYMNFFSLREVDLQFRQHDGSLGPVLNRGALFVGEAVVVLPYDPVRDCVLLVEQFRAPVFMAGDPAPWVWEPVAGLIDPGETPEQAARREAQEEAGLTLDRLLPAGRMYSSTGSSSEFLNLFIGLADLGGHHPQDGGLAEEGEDIRSRLVSFDKLIEGVDNDRWRDMPLVTTALWLARHRDRLRQA</sequence>
<evidence type="ECO:0000313" key="15">
    <source>
        <dbReference type="EMBL" id="TMV13076.1"/>
    </source>
</evidence>
<dbReference type="InterPro" id="IPR036568">
    <property type="entry name" value="GGCT-like_sf"/>
</dbReference>
<dbReference type="InterPro" id="IPR004385">
    <property type="entry name" value="NDP_pyrophosphatase"/>
</dbReference>
<dbReference type="Pfam" id="PF00293">
    <property type="entry name" value="NUDIX"/>
    <property type="match status" value="1"/>
</dbReference>
<dbReference type="CDD" id="cd06661">
    <property type="entry name" value="GGCT_like"/>
    <property type="match status" value="1"/>
</dbReference>